<dbReference type="AlphaFoldDB" id="A0A914DSU3"/>
<feature type="compositionally biased region" description="Basic residues" evidence="1">
    <location>
        <begin position="133"/>
        <end position="143"/>
    </location>
</feature>
<keyword evidence="2" id="KW-1185">Reference proteome</keyword>
<evidence type="ECO:0000256" key="1">
    <source>
        <dbReference type="SAM" id="MobiDB-lite"/>
    </source>
</evidence>
<reference evidence="3" key="1">
    <citation type="submission" date="2022-11" db="UniProtKB">
        <authorList>
            <consortium name="WormBaseParasite"/>
        </authorList>
    </citation>
    <scope>IDENTIFICATION</scope>
</reference>
<organism evidence="2 3">
    <name type="scientific">Acrobeloides nanus</name>
    <dbReference type="NCBI Taxonomy" id="290746"/>
    <lineage>
        <taxon>Eukaryota</taxon>
        <taxon>Metazoa</taxon>
        <taxon>Ecdysozoa</taxon>
        <taxon>Nematoda</taxon>
        <taxon>Chromadorea</taxon>
        <taxon>Rhabditida</taxon>
        <taxon>Tylenchina</taxon>
        <taxon>Cephalobomorpha</taxon>
        <taxon>Cephaloboidea</taxon>
        <taxon>Cephalobidae</taxon>
        <taxon>Acrobeloides</taxon>
    </lineage>
</organism>
<dbReference type="Proteomes" id="UP000887540">
    <property type="component" value="Unplaced"/>
</dbReference>
<accession>A0A914DSU3</accession>
<evidence type="ECO:0000313" key="2">
    <source>
        <dbReference type="Proteomes" id="UP000887540"/>
    </source>
</evidence>
<name>A0A914DSU3_9BILA</name>
<feature type="region of interest" description="Disordered" evidence="1">
    <location>
        <begin position="133"/>
        <end position="159"/>
    </location>
</feature>
<proteinExistence type="predicted"/>
<sequence>MYPSIPRVKMQIGSTKNNLRMGVKTSKNPISIQASFAAVMPSTSSQIIDSTSKELDWNYIFLEHQLISIQASFAALPSTSSQIIDSTSKELDWNYIFLEHQLRNDVSNLVLQDELPCTSNSCVALQKDVRKRERSRNNRYNKKNRTEEGNDEDRSELET</sequence>
<dbReference type="WBParaSite" id="ACRNAN_scaffold3529.g10698.t1">
    <property type="protein sequence ID" value="ACRNAN_scaffold3529.g10698.t1"/>
    <property type="gene ID" value="ACRNAN_scaffold3529.g10698"/>
</dbReference>
<feature type="compositionally biased region" description="Acidic residues" evidence="1">
    <location>
        <begin position="149"/>
        <end position="159"/>
    </location>
</feature>
<protein>
    <submittedName>
        <fullName evidence="3">Uncharacterized protein</fullName>
    </submittedName>
</protein>
<evidence type="ECO:0000313" key="3">
    <source>
        <dbReference type="WBParaSite" id="ACRNAN_scaffold3529.g10698.t1"/>
    </source>
</evidence>